<organism evidence="2 3">
    <name type="scientific">Amphritea atlantica</name>
    <dbReference type="NCBI Taxonomy" id="355243"/>
    <lineage>
        <taxon>Bacteria</taxon>
        <taxon>Pseudomonadati</taxon>
        <taxon>Pseudomonadota</taxon>
        <taxon>Gammaproteobacteria</taxon>
        <taxon>Oceanospirillales</taxon>
        <taxon>Oceanospirillaceae</taxon>
        <taxon>Amphritea</taxon>
    </lineage>
</organism>
<reference evidence="2" key="1">
    <citation type="submission" date="2021-04" db="EMBL/GenBank/DDBJ databases">
        <title>Oceanospirillales bacteria with DddD are important DMSP degraders in coastal seawater.</title>
        <authorList>
            <person name="Liu J."/>
        </authorList>
    </citation>
    <scope>NUCLEOTIDE SEQUENCE</scope>
    <source>
        <strain evidence="2">GY6</strain>
    </source>
</reference>
<accession>A0ABY5H0I4</accession>
<dbReference type="Proteomes" id="UP001059950">
    <property type="component" value="Chromosome"/>
</dbReference>
<dbReference type="Gene3D" id="2.60.40.730">
    <property type="entry name" value="SOR catalytic domain"/>
    <property type="match status" value="1"/>
</dbReference>
<gene>
    <name evidence="2" type="ORF">KDX31_08620</name>
</gene>
<keyword evidence="3" id="KW-1185">Reference proteome</keyword>
<feature type="domain" description="Desulfoferrodoxin ferrous iron-binding" evidence="1">
    <location>
        <begin position="49"/>
        <end position="134"/>
    </location>
</feature>
<dbReference type="InterPro" id="IPR036073">
    <property type="entry name" value="Desulfoferrodoxin_Fe-bd_dom_sf"/>
</dbReference>
<sequence length="140" mass="15488">MDRRNFIRFGIAATAGGLIVPSVSLAEGSMSGAGGIYFTKDQPGRWAAKAGGHAPMITLQKGDGQTAVEVVTPHEMKQYEHYIIKHILLDKDYNFIAEYMFDPDKDLQPRSEFKLDGYSGALFAISTCNKHDTWLTMAEV</sequence>
<evidence type="ECO:0000259" key="1">
    <source>
        <dbReference type="Pfam" id="PF01880"/>
    </source>
</evidence>
<protein>
    <recommendedName>
        <fullName evidence="1">Desulfoferrodoxin ferrous iron-binding domain-containing protein</fullName>
    </recommendedName>
</protein>
<proteinExistence type="predicted"/>
<evidence type="ECO:0000313" key="3">
    <source>
        <dbReference type="Proteomes" id="UP001059950"/>
    </source>
</evidence>
<dbReference type="EMBL" id="CP073344">
    <property type="protein sequence ID" value="UTW05044.1"/>
    <property type="molecule type" value="Genomic_DNA"/>
</dbReference>
<dbReference type="SUPFAM" id="SSF49367">
    <property type="entry name" value="Superoxide reductase-like"/>
    <property type="match status" value="1"/>
</dbReference>
<evidence type="ECO:0000313" key="2">
    <source>
        <dbReference type="EMBL" id="UTW05044.1"/>
    </source>
</evidence>
<name>A0ABY5H0I4_9GAMM</name>
<dbReference type="InterPro" id="IPR002742">
    <property type="entry name" value="Desulfoferrodoxin_Fe-bd_dom"/>
</dbReference>
<dbReference type="Pfam" id="PF01880">
    <property type="entry name" value="Desulfoferrodox"/>
    <property type="match status" value="1"/>
</dbReference>